<keyword evidence="2" id="KW-0539">Nucleus</keyword>
<evidence type="ECO:0000256" key="3">
    <source>
        <dbReference type="SAM" id="MobiDB-lite"/>
    </source>
</evidence>
<dbReference type="PANTHER" id="PTHR15502">
    <property type="entry name" value="CALCINEURIN-BINDING PROTEIN CABIN 1-RELATED"/>
    <property type="match status" value="1"/>
</dbReference>
<keyword evidence="5" id="KW-1185">Reference proteome</keyword>
<dbReference type="Gene3D" id="1.25.40.10">
    <property type="entry name" value="Tetratricopeptide repeat domain"/>
    <property type="match status" value="1"/>
</dbReference>
<dbReference type="GO" id="GO:0005634">
    <property type="term" value="C:nucleus"/>
    <property type="evidence" value="ECO:0007669"/>
    <property type="project" value="UniProtKB-SubCell"/>
</dbReference>
<feature type="region of interest" description="Disordered" evidence="3">
    <location>
        <begin position="338"/>
        <end position="371"/>
    </location>
</feature>
<name>A0AAP0C191_9ASPA</name>
<comment type="caution">
    <text evidence="4">The sequence shown here is derived from an EMBL/GenBank/DDBJ whole genome shotgun (WGS) entry which is preliminary data.</text>
</comment>
<evidence type="ECO:0000256" key="1">
    <source>
        <dbReference type="ARBA" id="ARBA00004123"/>
    </source>
</evidence>
<evidence type="ECO:0008006" key="6">
    <source>
        <dbReference type="Google" id="ProtNLM"/>
    </source>
</evidence>
<comment type="subcellular location">
    <subcellularLocation>
        <location evidence="1">Nucleus</location>
    </subcellularLocation>
</comment>
<dbReference type="GO" id="GO:0006325">
    <property type="term" value="P:chromatin organization"/>
    <property type="evidence" value="ECO:0007669"/>
    <property type="project" value="InterPro"/>
</dbReference>
<proteinExistence type="predicted"/>
<dbReference type="GO" id="GO:0031491">
    <property type="term" value="F:nucleosome binding"/>
    <property type="evidence" value="ECO:0007669"/>
    <property type="project" value="TreeGrafter"/>
</dbReference>
<dbReference type="SUPFAM" id="SSF48452">
    <property type="entry name" value="TPR-like"/>
    <property type="match status" value="1"/>
</dbReference>
<dbReference type="EMBL" id="JBBWWQ010000001">
    <property type="protein sequence ID" value="KAK8957591.1"/>
    <property type="molecule type" value="Genomic_DNA"/>
</dbReference>
<dbReference type="InterPro" id="IPR033053">
    <property type="entry name" value="Hir3/CABIN1"/>
</dbReference>
<dbReference type="InterPro" id="IPR011990">
    <property type="entry name" value="TPR-like_helical_dom_sf"/>
</dbReference>
<gene>
    <name evidence="4" type="ORF">KSP39_PZI000164</name>
</gene>
<evidence type="ECO:0000313" key="4">
    <source>
        <dbReference type="EMBL" id="KAK8957591.1"/>
    </source>
</evidence>
<dbReference type="Proteomes" id="UP001418222">
    <property type="component" value="Unassembled WGS sequence"/>
</dbReference>
<reference evidence="4 5" key="1">
    <citation type="journal article" date="2022" name="Nat. Plants">
        <title>Genomes of leafy and leafless Platanthera orchids illuminate the evolution of mycoheterotrophy.</title>
        <authorList>
            <person name="Li M.H."/>
            <person name="Liu K.W."/>
            <person name="Li Z."/>
            <person name="Lu H.C."/>
            <person name="Ye Q.L."/>
            <person name="Zhang D."/>
            <person name="Wang J.Y."/>
            <person name="Li Y.F."/>
            <person name="Zhong Z.M."/>
            <person name="Liu X."/>
            <person name="Yu X."/>
            <person name="Liu D.K."/>
            <person name="Tu X.D."/>
            <person name="Liu B."/>
            <person name="Hao Y."/>
            <person name="Liao X.Y."/>
            <person name="Jiang Y.T."/>
            <person name="Sun W.H."/>
            <person name="Chen J."/>
            <person name="Chen Y.Q."/>
            <person name="Ai Y."/>
            <person name="Zhai J.W."/>
            <person name="Wu S.S."/>
            <person name="Zhou Z."/>
            <person name="Hsiao Y.Y."/>
            <person name="Wu W.L."/>
            <person name="Chen Y.Y."/>
            <person name="Lin Y.F."/>
            <person name="Hsu J.L."/>
            <person name="Li C.Y."/>
            <person name="Wang Z.W."/>
            <person name="Zhao X."/>
            <person name="Zhong W.Y."/>
            <person name="Ma X.K."/>
            <person name="Ma L."/>
            <person name="Huang J."/>
            <person name="Chen G.Z."/>
            <person name="Huang M.Z."/>
            <person name="Huang L."/>
            <person name="Peng D.H."/>
            <person name="Luo Y.B."/>
            <person name="Zou S.Q."/>
            <person name="Chen S.P."/>
            <person name="Lan S."/>
            <person name="Tsai W.C."/>
            <person name="Van de Peer Y."/>
            <person name="Liu Z.J."/>
        </authorList>
    </citation>
    <scope>NUCLEOTIDE SEQUENCE [LARGE SCALE GENOMIC DNA]</scope>
    <source>
        <strain evidence="4">Lor287</strain>
    </source>
</reference>
<evidence type="ECO:0000313" key="5">
    <source>
        <dbReference type="Proteomes" id="UP001418222"/>
    </source>
</evidence>
<protein>
    <recommendedName>
        <fullName evidence="6">Calcineurin-binding protein 1</fullName>
    </recommendedName>
</protein>
<accession>A0AAP0C191</accession>
<sequence length="1899" mass="214002">MFSIAALNESDSGGPCETLAPTKEAQSYHEGLLKLQDKDYARARELFESVLKDPLISSSQIDKSTGDSHLLHLRFLSLKNLALVFLQQGYDHYNSALHCYLQAVEIDSKDSVVWNKLGTLACSMGLLSISRWAFEQGLLCSPNNWNCMEKLLEILIAIRDEVSSLSVAELILRHWPSHSRALHVKKIIEDAEPLPFAPRGIDKLEPKHTRLKFSEKRKATDDKIDENLPSKELKQTVELQLSGATWEIMADAILGLLLPDTRLSDQETSQQETSVNGKFDCTPGDNNTDNFRFWSFTNSRINIHLSSSSNIMVDATRQEMYPFGEIMAGATSNFDETKMKDKEEHHQERRSTRLERLRSRKTGKDELEFTSGRDPSKVVLQTLEPFILNKSGVSKVGYSESSNGLHAVIPKYSSLQEYSDVTRFISKVSKNYGAYHIGHMLLEEISKVDIPIQGCFTKMLEIERLTRNWGQDRTPLCSLFLAELCFDQGSMSTDESKQVFFREASYHLCKVIEFVAMDSPNTFAGVNSFLTSLEGSLYTDDTNNPASSLACTSENGNILINNIFHSRVEVTGCQQSIENSFALTNNTTFWVRFFWLSGCLSLLHVTKEKAVKEFLICLSILRKNSDTLNTVLAPHCRVKSITIDKVLNEINLLTLDAVLQKVNGEFMEKGLYAECIDMLSPLLLSTKDVYFDVVSASPKENEGVISLELKAIDVLKSACQKTEVMSNELYLKCHRRKMQLVIVAAGLSDFCTLKSDEGSILKASSTSHSGNLESVDKRWVDTVAEEIHDISQLASRMRIVIDQNEGHACIDSLLGVSGDIQNLLLTVICSTVGKILNQKVSITGSFSPTDQSECCLLVDAAIAFCKLQHLQPSVSAKAQVDLIIAVHDFLAEYGLCCAGRDINGKEGAFLKFAIKHLLALDMKLRLLNGSNGKEEMLLRDRQEGLEADCSFPNEPVAKAGVENGKLLIDLNSDSTGENSEAMLIAEITNQTVDTEIEKLELGIESALDQSFFCLYGLNINPDSSSEDDLAMHKNTSRGDYQTREQCADVFQYVLPYAKALSRNGLVKLRRVFRSIRKHFPQPPDELLLENSINKFLDSPELCEDKICEFSGTDGNQEAVMDQLFINGRGPESLQTLSAIGSDTYMEVYENLYYLIGQAEDTSATDKYPGFVLKKEGEEFVEQNANLYKYDLLYNPLRFESWHKLANIYDEEVDLLLNDGSKHINIQDWRKNSSLTQRVEIGRRRSRRCLLMSLSLAKASDQQSQIHELLALVYYDNVQNVVPFYDQRVHVPKRDVTWSAFCQNSMKHFEKAFALKSEWLHAFYLGKLCEKLGYSHDQAFSYYTKAAALNPSAVDPVYRVHASRLKLLYTHGKRNLNVLQVVTAYAFNQEAKEKILNMFSWTADDLMSFVDKKDVAPENSNSKENRFSEILVDQAWHVLYDDCLCALEICVEGELKHFHKARYMRAQGYYRRGGPGDLERAKDEISFCFKSTRSAFTINMWEIDGTTKKGRRKVPVNGGSKRVLEVSLSESSRKFITCIRKYILFYLDLLGWSGDLSTLERAYAYLRTDKKFYLCLFDIVPIVIGKYVQVLASSIRNAGVAGSTDNSTLEQYLDRMFTLFIDHVSILSDLNSIPELNKPEISESNLYGYIHQYIDLLESGIRLDSLEGINEKIRKRFKNPKLSSTNFAKIYKHASLAWCRALVMKLASVTPVQDACPSIDQGRQSGASENDLQLYVDLQPDEFFSTTLLEGSSHSKGLDLNWYQTLSKVKDVCIRQASEENLEALAALMRCSYNFFRESSSSALPSGINLYTVSWSKPAVDGILWPEKGKVQLLDLSMPRKLLLWAYTLFHGRYMSISSVLKFCEDNAKSRMRRGMAAAPNISPVNTVSAAHTGSFCSFP</sequence>
<evidence type="ECO:0000256" key="2">
    <source>
        <dbReference type="ARBA" id="ARBA00023242"/>
    </source>
</evidence>
<feature type="compositionally biased region" description="Basic and acidic residues" evidence="3">
    <location>
        <begin position="338"/>
        <end position="367"/>
    </location>
</feature>
<organism evidence="4 5">
    <name type="scientific">Platanthera zijinensis</name>
    <dbReference type="NCBI Taxonomy" id="2320716"/>
    <lineage>
        <taxon>Eukaryota</taxon>
        <taxon>Viridiplantae</taxon>
        <taxon>Streptophyta</taxon>
        <taxon>Embryophyta</taxon>
        <taxon>Tracheophyta</taxon>
        <taxon>Spermatophyta</taxon>
        <taxon>Magnoliopsida</taxon>
        <taxon>Liliopsida</taxon>
        <taxon>Asparagales</taxon>
        <taxon>Orchidaceae</taxon>
        <taxon>Orchidoideae</taxon>
        <taxon>Orchideae</taxon>
        <taxon>Orchidinae</taxon>
        <taxon>Platanthera</taxon>
    </lineage>
</organism>
<dbReference type="PANTHER" id="PTHR15502:SF7">
    <property type="entry name" value="CALCINEURIN-BINDING PROTEIN CABIN-1"/>
    <property type="match status" value="1"/>
</dbReference>